<reference evidence="3" key="1">
    <citation type="submission" date="2021-09" db="EMBL/GenBank/DDBJ databases">
        <authorList>
            <consortium name="Pathogen Informatics"/>
        </authorList>
    </citation>
    <scope>NUCLEOTIDE SEQUENCE</scope>
    <source>
        <strain evidence="3">PvW1</strain>
    </source>
</reference>
<proteinExistence type="predicted"/>
<sequence length="1522" mass="179538">MWALIAFVLHGVFLLGKSEDLPSKVPDKLLNKSLIDILNYNFNVNDVMGIFEKIFKNSVDDFKIEEENNEMKNLQFKKYNFDKQNYHFTYPSFKDYCLNEVANSENCKKYADKDYIASVFKDIDSKFHSRFYKEINQLKHYIFEIGKLLKRRDELNNEINATFEGIKNTKGWVNKTMTKKAGTALPLIRYFEEMSYNLKHANKSLSYYDMMVQYGNELNAIIKNALVEYVYMYRQTKTYQKKIEKYMERNARILSKMHKKIILSIFYMISDMNKTNEKIDNLINKKVNEFNEWVNYENANYVKKLKKLKSNIDFNLDDINEHIDLSKEKLEQNKIAFINMSKYLTFQNPTKTIRSIMHLLNNKYPKDVNIVFLYNEEYIDFSLDKMIEVPQPCKMNVDSKSTDDFNFAHLDFMETSKYEQMLSTTTFEQNDFKHIDKQKIDNIISEIFHQDKKLDSEYWIKEKEFEDVKSKISFSDLNNEIQVYTDEMEKSITSTKEHYVFKPTIKRYISSVRNLFKNPIFYFNKYIYSFQKNFDSPVSGALVSIPMNAAEDEVKEKQQREQQQKEQQLKEQQLKEKQQKEQQLKEQQQKEQQLKEQQLKEKQQKEQQLKEQQLKEKQQKEQQQKEQQLKEQQLKEQQLKEQQLKEKQQKEQQLKEKQQNEKLQKESAGETLSGEVRASGGPSESIEIEVVRHDEPRGEAKGVAATSPGEEAKAVAATPPGEEAKGVAATSPIDDIKVTTHNLESDDEKGTNSALEDGPFSELARELENEIDTELDTELETELADAELEAHLETEPESEVEPEFERNVGIKSWGEQGKEDAFANDKEVMLVNKKDDKGEMGDEENVEEASWEYAGRRERERQRRGAQENEIDVQTESEGEGEHTEGFYGMDDKFIQVEVRRSGAEEGAGEKGEGEEEDKEEDKVESKEEDKEEDKGEGKEEDKEDDKEDHKEDGREDPQEEDAVKHKKHRKAKKKKENKEDDGEDEEEEESEEEDEDDDDEEGEDEDNFDDEHDYTYGNESSGKYDGLMNEKYKHKLSLFRNANVKYLWRIPIINRLYNKCSENKNDCVGKNDIEVIDIYEIEEEELEEIYQDFLNLSYEDSLKKVKEKILYAVPDTEYLAKALKIHKKNREENKERNFFYDALYGNDYLIIKSKGVNVETFIYPYFETLNLQLSEIKTCTLEDYYGCMKRYVRSKLKRKSPGGKKAGEHADGKADKKVDKKVDGKADGKADGKVDKKVDDKTDSKTDSKVDNKTDNKTDNQTSVKLSDRLNEKILFVYLGTFKDEVFKLPKSKIADDLKNAHLKQFLDNPKDYHFFNNFLIKKYEEEYYFFQKLKVYTVYHSKYKNSIMYGIDFNFYVSYFSKEDIQYLPLSYYHDSIIYFKVVLATSKYGYREIVPIDDEIIKFGLMLSLDNKNKNVHYLIHSEVTNDTNYDLLKSKTGVVKIYEVSYENLRMQLVNKKYKVQVTKTMKIILQKEVTFNNNKKRTHDYIDTFYDKMNKIMKNNMNLELFRKTFYVHLQNT</sequence>
<accession>A0A8S4HET6</accession>
<feature type="compositionally biased region" description="Basic and acidic residues" evidence="1">
    <location>
        <begin position="617"/>
        <end position="668"/>
    </location>
</feature>
<feature type="compositionally biased region" description="Basic and acidic residues" evidence="1">
    <location>
        <begin position="880"/>
        <end position="912"/>
    </location>
</feature>
<feature type="compositionally biased region" description="Basic and acidic residues" evidence="1">
    <location>
        <begin position="948"/>
        <end position="957"/>
    </location>
</feature>
<feature type="compositionally biased region" description="Basic and acidic residues" evidence="1">
    <location>
        <begin position="921"/>
        <end position="941"/>
    </location>
</feature>
<feature type="compositionally biased region" description="Acidic residues" evidence="1">
    <location>
        <begin position="869"/>
        <end position="879"/>
    </location>
</feature>
<protein>
    <submittedName>
        <fullName evidence="3">(malaria parasite P. vivax) hypothetical protein</fullName>
    </submittedName>
</protein>
<feature type="compositionally biased region" description="Basic and acidic residues" evidence="1">
    <location>
        <begin position="816"/>
        <end position="840"/>
    </location>
</feature>
<feature type="compositionally biased region" description="Basic and acidic residues" evidence="1">
    <location>
        <begin position="854"/>
        <end position="867"/>
    </location>
</feature>
<feature type="compositionally biased region" description="Acidic residues" evidence="1">
    <location>
        <begin position="841"/>
        <end position="850"/>
    </location>
</feature>
<feature type="region of interest" description="Disordered" evidence="1">
    <location>
        <begin position="553"/>
        <end position="573"/>
    </location>
</feature>
<dbReference type="VEuPathDB" id="PlasmoDB:PVPAM_090038800"/>
<organism evidence="3 4">
    <name type="scientific">Plasmodium vivax</name>
    <name type="common">malaria parasite P. vivax</name>
    <dbReference type="NCBI Taxonomy" id="5855"/>
    <lineage>
        <taxon>Eukaryota</taxon>
        <taxon>Sar</taxon>
        <taxon>Alveolata</taxon>
        <taxon>Apicomplexa</taxon>
        <taxon>Aconoidasida</taxon>
        <taxon>Haemosporida</taxon>
        <taxon>Plasmodiidae</taxon>
        <taxon>Plasmodium</taxon>
        <taxon>Plasmodium (Plasmodium)</taxon>
    </lineage>
</organism>
<comment type="caution">
    <text evidence="3">The sequence shown here is derived from an EMBL/GenBank/DDBJ whole genome shotgun (WGS) entry which is preliminary data.</text>
</comment>
<evidence type="ECO:0000313" key="4">
    <source>
        <dbReference type="Proteomes" id="UP000779233"/>
    </source>
</evidence>
<evidence type="ECO:0000256" key="2">
    <source>
        <dbReference type="SAM" id="SignalP"/>
    </source>
</evidence>
<evidence type="ECO:0000313" key="3">
    <source>
        <dbReference type="EMBL" id="CAG9477065.1"/>
    </source>
</evidence>
<feature type="compositionally biased region" description="Basic residues" evidence="1">
    <location>
        <begin position="965"/>
        <end position="976"/>
    </location>
</feature>
<keyword evidence="2" id="KW-0732">Signal</keyword>
<feature type="compositionally biased region" description="Acidic residues" evidence="1">
    <location>
        <begin position="980"/>
        <end position="1013"/>
    </location>
</feature>
<gene>
    <name evidence="3" type="ORF">PVW1_090039200</name>
</gene>
<feature type="region of interest" description="Disordered" evidence="1">
    <location>
        <begin position="1199"/>
        <end position="1263"/>
    </location>
</feature>
<feature type="compositionally biased region" description="Basic and acidic residues" evidence="1">
    <location>
        <begin position="1206"/>
        <end position="1259"/>
    </location>
</feature>
<dbReference type="Proteomes" id="UP000779233">
    <property type="component" value="Unassembled WGS sequence"/>
</dbReference>
<feature type="chain" id="PRO_5035813013" evidence="2">
    <location>
        <begin position="19"/>
        <end position="1522"/>
    </location>
</feature>
<feature type="region of interest" description="Disordered" evidence="1">
    <location>
        <begin position="815"/>
        <end position="1025"/>
    </location>
</feature>
<dbReference type="EMBL" id="CAJZCX010000007">
    <property type="protein sequence ID" value="CAG9477065.1"/>
    <property type="molecule type" value="Genomic_DNA"/>
</dbReference>
<feature type="signal peptide" evidence="2">
    <location>
        <begin position="1"/>
        <end position="18"/>
    </location>
</feature>
<feature type="compositionally biased region" description="Basic and acidic residues" evidence="1">
    <location>
        <begin position="689"/>
        <end position="700"/>
    </location>
</feature>
<evidence type="ECO:0000256" key="1">
    <source>
        <dbReference type="SAM" id="MobiDB-lite"/>
    </source>
</evidence>
<feature type="region of interest" description="Disordered" evidence="1">
    <location>
        <begin position="617"/>
        <end position="773"/>
    </location>
</feature>
<name>A0A8S4HET6_PLAVI</name>